<protein>
    <recommendedName>
        <fullName evidence="4 5">Translation initiation factor IF-3</fullName>
    </recommendedName>
</protein>
<dbReference type="PROSITE" id="PS00938">
    <property type="entry name" value="IF3"/>
    <property type="match status" value="1"/>
</dbReference>
<feature type="domain" description="Translation initiation factor 3 N-terminal" evidence="9">
    <location>
        <begin position="21"/>
        <end position="90"/>
    </location>
</feature>
<dbReference type="GO" id="GO:0032790">
    <property type="term" value="P:ribosome disassembly"/>
    <property type="evidence" value="ECO:0007669"/>
    <property type="project" value="TreeGrafter"/>
</dbReference>
<feature type="region of interest" description="Disordered" evidence="7">
    <location>
        <begin position="1"/>
        <end position="20"/>
    </location>
</feature>
<dbReference type="SUPFAM" id="SSF55200">
    <property type="entry name" value="Translation initiation factor IF3, C-terminal domain"/>
    <property type="match status" value="1"/>
</dbReference>
<dbReference type="NCBIfam" id="TIGR00168">
    <property type="entry name" value="infC"/>
    <property type="match status" value="1"/>
</dbReference>
<dbReference type="InterPro" id="IPR019814">
    <property type="entry name" value="Translation_initiation_fac_3_N"/>
</dbReference>
<evidence type="ECO:0000256" key="2">
    <source>
        <dbReference type="ARBA" id="ARBA00022540"/>
    </source>
</evidence>
<dbReference type="InterPro" id="IPR001288">
    <property type="entry name" value="Translation_initiation_fac_3"/>
</dbReference>
<dbReference type="FunFam" id="3.10.20.80:FF:000001">
    <property type="entry name" value="Translation initiation factor IF-3"/>
    <property type="match status" value="1"/>
</dbReference>
<evidence type="ECO:0000256" key="4">
    <source>
        <dbReference type="HAMAP-Rule" id="MF_00080"/>
    </source>
</evidence>
<dbReference type="GO" id="GO:0016020">
    <property type="term" value="C:membrane"/>
    <property type="evidence" value="ECO:0007669"/>
    <property type="project" value="TreeGrafter"/>
</dbReference>
<keyword evidence="11" id="KW-1185">Reference proteome</keyword>
<evidence type="ECO:0000259" key="8">
    <source>
        <dbReference type="Pfam" id="PF00707"/>
    </source>
</evidence>
<sequence length="182" mass="21013">MRRASRNKFNRPLQNQDKHRINQKIRAQEVRVVDGNGEQIGIQPLEQALALAVEQDLDLVEIAPKASPPVCKLIDYGKYKYQLQKEESEAKKNQRDNAVKELKIGYRTDTGDIQTKLKHARSFLSDGNKVKFSMRFRGRERAFVHLGKDKLEQIVGQLSDVAKVYEQNFRSRSLMYITIAPE</sequence>
<keyword evidence="4" id="KW-0963">Cytoplasm</keyword>
<dbReference type="InterPro" id="IPR036787">
    <property type="entry name" value="T_IF-3_N_sf"/>
</dbReference>
<organism evidence="10 11">
    <name type="scientific">Waterburya agarophytonicola KI4</name>
    <dbReference type="NCBI Taxonomy" id="2874699"/>
    <lineage>
        <taxon>Bacteria</taxon>
        <taxon>Bacillati</taxon>
        <taxon>Cyanobacteriota</taxon>
        <taxon>Cyanophyceae</taxon>
        <taxon>Pleurocapsales</taxon>
        <taxon>Hyellaceae</taxon>
        <taxon>Waterburya</taxon>
        <taxon>Waterburya agarophytonicola</taxon>
    </lineage>
</organism>
<keyword evidence="2 4" id="KW-0396">Initiation factor</keyword>
<dbReference type="PANTHER" id="PTHR10938:SF0">
    <property type="entry name" value="TRANSLATION INITIATION FACTOR IF-3, MITOCHONDRIAL"/>
    <property type="match status" value="1"/>
</dbReference>
<dbReference type="InterPro" id="IPR019815">
    <property type="entry name" value="Translation_initiation_fac_3_C"/>
</dbReference>
<evidence type="ECO:0000313" key="11">
    <source>
        <dbReference type="Proteomes" id="UP000729733"/>
    </source>
</evidence>
<comment type="function">
    <text evidence="4 6">IF-3 binds to the 30S ribosomal subunit and shifts the equilibrium between 70S ribosomes and their 50S and 30S subunits in favor of the free subunits, thus enhancing the availability of 30S subunits on which protein synthesis initiation begins.</text>
</comment>
<comment type="subcellular location">
    <subcellularLocation>
        <location evidence="4 6">Cytoplasm</location>
    </subcellularLocation>
</comment>
<dbReference type="EMBL" id="JADWDC010000006">
    <property type="protein sequence ID" value="MCC0176130.1"/>
    <property type="molecule type" value="Genomic_DNA"/>
</dbReference>
<evidence type="ECO:0000256" key="5">
    <source>
        <dbReference type="NCBIfam" id="TIGR00168"/>
    </source>
</evidence>
<evidence type="ECO:0000256" key="1">
    <source>
        <dbReference type="ARBA" id="ARBA00005439"/>
    </source>
</evidence>
<dbReference type="InterPro" id="IPR019813">
    <property type="entry name" value="Translation_initiation_fac3_CS"/>
</dbReference>
<dbReference type="Proteomes" id="UP000729733">
    <property type="component" value="Unassembled WGS sequence"/>
</dbReference>
<proteinExistence type="inferred from homology"/>
<dbReference type="AlphaFoldDB" id="A0A964BMN1"/>
<accession>A0A964BMN1</accession>
<dbReference type="HAMAP" id="MF_00080">
    <property type="entry name" value="IF_3"/>
    <property type="match status" value="1"/>
</dbReference>
<comment type="subunit">
    <text evidence="4 6">Monomer.</text>
</comment>
<evidence type="ECO:0000313" key="10">
    <source>
        <dbReference type="EMBL" id="MCC0176130.1"/>
    </source>
</evidence>
<feature type="domain" description="Translation initiation factor 3 C-terminal" evidence="8">
    <location>
        <begin position="98"/>
        <end position="181"/>
    </location>
</feature>
<gene>
    <name evidence="4" type="primary">infC</name>
    <name evidence="10" type="ORF">I4641_03935</name>
</gene>
<evidence type="ECO:0000256" key="3">
    <source>
        <dbReference type="ARBA" id="ARBA00022917"/>
    </source>
</evidence>
<dbReference type="Gene3D" id="3.30.110.10">
    <property type="entry name" value="Translation initiation factor 3 (IF-3), C-terminal domain"/>
    <property type="match status" value="1"/>
</dbReference>
<reference evidence="10" key="1">
    <citation type="journal article" date="2021" name="Antonie Van Leeuwenhoek">
        <title>Draft genome and description of Waterburya agarophytonicola gen. nov. sp. nov. (Pleurocapsales, Cyanobacteria): a seaweed symbiont.</title>
        <authorList>
            <person name="Bonthond G."/>
            <person name="Shalygin S."/>
            <person name="Bayer T."/>
            <person name="Weinberger F."/>
        </authorList>
    </citation>
    <scope>NUCLEOTIDE SEQUENCE</scope>
    <source>
        <strain evidence="10">KI4</strain>
    </source>
</reference>
<dbReference type="GO" id="GO:0005829">
    <property type="term" value="C:cytosol"/>
    <property type="evidence" value="ECO:0007669"/>
    <property type="project" value="TreeGrafter"/>
</dbReference>
<dbReference type="SUPFAM" id="SSF54364">
    <property type="entry name" value="Translation initiation factor IF3, N-terminal domain"/>
    <property type="match status" value="1"/>
</dbReference>
<dbReference type="PANTHER" id="PTHR10938">
    <property type="entry name" value="TRANSLATION INITIATION FACTOR IF-3"/>
    <property type="match status" value="1"/>
</dbReference>
<dbReference type="Gene3D" id="3.10.20.80">
    <property type="entry name" value="Translation initiation factor 3 (IF-3), N-terminal domain"/>
    <property type="match status" value="1"/>
</dbReference>
<dbReference type="Pfam" id="PF05198">
    <property type="entry name" value="IF3_N"/>
    <property type="match status" value="1"/>
</dbReference>
<dbReference type="InterPro" id="IPR036788">
    <property type="entry name" value="T_IF-3_C_sf"/>
</dbReference>
<evidence type="ECO:0000256" key="7">
    <source>
        <dbReference type="SAM" id="MobiDB-lite"/>
    </source>
</evidence>
<evidence type="ECO:0000259" key="9">
    <source>
        <dbReference type="Pfam" id="PF05198"/>
    </source>
</evidence>
<comment type="similarity">
    <text evidence="1 4 6">Belongs to the IF-3 family.</text>
</comment>
<dbReference type="Pfam" id="PF00707">
    <property type="entry name" value="IF3_C"/>
    <property type="match status" value="1"/>
</dbReference>
<evidence type="ECO:0000256" key="6">
    <source>
        <dbReference type="RuleBase" id="RU000646"/>
    </source>
</evidence>
<dbReference type="GO" id="GO:0003743">
    <property type="term" value="F:translation initiation factor activity"/>
    <property type="evidence" value="ECO:0007669"/>
    <property type="project" value="UniProtKB-UniRule"/>
</dbReference>
<dbReference type="RefSeq" id="WP_229639164.1">
    <property type="nucleotide sequence ID" value="NZ_JADWDC010000006.1"/>
</dbReference>
<name>A0A964BMN1_9CYAN</name>
<keyword evidence="3 4" id="KW-0648">Protein biosynthesis</keyword>
<dbReference type="GO" id="GO:0043022">
    <property type="term" value="F:ribosome binding"/>
    <property type="evidence" value="ECO:0007669"/>
    <property type="project" value="TreeGrafter"/>
</dbReference>
<comment type="caution">
    <text evidence="10">The sequence shown here is derived from an EMBL/GenBank/DDBJ whole genome shotgun (WGS) entry which is preliminary data.</text>
</comment>